<dbReference type="Gene3D" id="2.60.40.10">
    <property type="entry name" value="Immunoglobulins"/>
    <property type="match status" value="5"/>
</dbReference>
<evidence type="ECO:0000313" key="12">
    <source>
        <dbReference type="EMBL" id="KAK5930942.1"/>
    </source>
</evidence>
<dbReference type="Pfam" id="PF00041">
    <property type="entry name" value="fn3"/>
    <property type="match status" value="1"/>
</dbReference>
<evidence type="ECO:0000256" key="4">
    <source>
        <dbReference type="ARBA" id="ARBA00022729"/>
    </source>
</evidence>
<keyword evidence="7 10" id="KW-0472">Membrane</keyword>
<keyword evidence="3 10" id="KW-0812">Transmembrane</keyword>
<dbReference type="InterPro" id="IPR013783">
    <property type="entry name" value="Ig-like_fold"/>
</dbReference>
<dbReference type="GO" id="GO:0005886">
    <property type="term" value="C:plasma membrane"/>
    <property type="evidence" value="ECO:0007669"/>
    <property type="project" value="UniProtKB-ARBA"/>
</dbReference>
<name>A0AAN8DX52_CHAGU</name>
<dbReference type="Proteomes" id="UP001331515">
    <property type="component" value="Unassembled WGS sequence"/>
</dbReference>
<evidence type="ECO:0000256" key="9">
    <source>
        <dbReference type="ARBA" id="ARBA00023180"/>
    </source>
</evidence>
<evidence type="ECO:0000256" key="6">
    <source>
        <dbReference type="ARBA" id="ARBA00022989"/>
    </source>
</evidence>
<feature type="transmembrane region" description="Helical" evidence="10">
    <location>
        <begin position="613"/>
        <end position="637"/>
    </location>
</feature>
<comment type="similarity">
    <text evidence="2">Belongs to the type I cytokine receptor family. Type 2 subfamily.</text>
</comment>
<dbReference type="CDD" id="cd00063">
    <property type="entry name" value="FN3"/>
    <property type="match status" value="1"/>
</dbReference>
<reference evidence="12 13" key="1">
    <citation type="journal article" date="2023" name="Mol. Biol. Evol.">
        <title>Genomics of Secondarily Temperate Adaptation in the Only Non-Antarctic Icefish.</title>
        <authorList>
            <person name="Rivera-Colon A.G."/>
            <person name="Rayamajhi N."/>
            <person name="Minhas B.F."/>
            <person name="Madrigal G."/>
            <person name="Bilyk K.T."/>
            <person name="Yoon V."/>
            <person name="Hune M."/>
            <person name="Gregory S."/>
            <person name="Cheng C.H.C."/>
            <person name="Catchen J.M."/>
        </authorList>
    </citation>
    <scope>NUCLEOTIDE SEQUENCE [LARGE SCALE GENOMIC DNA]</scope>
    <source>
        <tissue evidence="12">White muscle</tissue>
    </source>
</reference>
<keyword evidence="4" id="KW-0732">Signal</keyword>
<keyword evidence="9" id="KW-0325">Glycoprotein</keyword>
<proteinExistence type="inferred from homology"/>
<keyword evidence="5" id="KW-0677">Repeat</keyword>
<feature type="domain" description="Fibronectin type-III" evidence="11">
    <location>
        <begin position="516"/>
        <end position="612"/>
    </location>
</feature>
<evidence type="ECO:0000256" key="10">
    <source>
        <dbReference type="SAM" id="Phobius"/>
    </source>
</evidence>
<feature type="domain" description="Fibronectin type-III" evidence="11">
    <location>
        <begin position="419"/>
        <end position="515"/>
    </location>
</feature>
<evidence type="ECO:0000256" key="8">
    <source>
        <dbReference type="ARBA" id="ARBA00023170"/>
    </source>
</evidence>
<dbReference type="EMBL" id="JAURVH010001516">
    <property type="protein sequence ID" value="KAK5930942.1"/>
    <property type="molecule type" value="Genomic_DNA"/>
</dbReference>
<dbReference type="PANTHER" id="PTHR48423">
    <property type="entry name" value="INTERLEUKIN-27 RECEPTOR SUBUNIT ALPHA"/>
    <property type="match status" value="1"/>
</dbReference>
<keyword evidence="13" id="KW-1185">Reference proteome</keyword>
<evidence type="ECO:0000256" key="5">
    <source>
        <dbReference type="ARBA" id="ARBA00022737"/>
    </source>
</evidence>
<dbReference type="SUPFAM" id="SSF49265">
    <property type="entry name" value="Fibronectin type III"/>
    <property type="match status" value="4"/>
</dbReference>
<dbReference type="InterPro" id="IPR036116">
    <property type="entry name" value="FN3_sf"/>
</dbReference>
<evidence type="ECO:0000256" key="7">
    <source>
        <dbReference type="ARBA" id="ARBA00023136"/>
    </source>
</evidence>
<comment type="subcellular location">
    <subcellularLocation>
        <location evidence="1">Membrane</location>
        <topology evidence="1">Single-pass type I membrane protein</topology>
    </subcellularLocation>
</comment>
<dbReference type="InterPro" id="IPR003961">
    <property type="entry name" value="FN3_dom"/>
</dbReference>
<evidence type="ECO:0000259" key="11">
    <source>
        <dbReference type="PROSITE" id="PS50853"/>
    </source>
</evidence>
<evidence type="ECO:0000313" key="13">
    <source>
        <dbReference type="Proteomes" id="UP001331515"/>
    </source>
</evidence>
<dbReference type="AlphaFoldDB" id="A0AAN8DX52"/>
<dbReference type="InterPro" id="IPR052672">
    <property type="entry name" value="Type1_Cytokine_Rcpt_Type2"/>
</dbReference>
<comment type="caution">
    <text evidence="12">The sequence shown here is derived from an EMBL/GenBank/DDBJ whole genome shotgun (WGS) entry which is preliminary data.</text>
</comment>
<evidence type="ECO:0000256" key="2">
    <source>
        <dbReference type="ARBA" id="ARBA00008921"/>
    </source>
</evidence>
<dbReference type="PROSITE" id="PS50853">
    <property type="entry name" value="FN3"/>
    <property type="match status" value="3"/>
</dbReference>
<dbReference type="SMART" id="SM00060">
    <property type="entry name" value="FN3"/>
    <property type="match status" value="4"/>
</dbReference>
<organism evidence="12 13">
    <name type="scientific">Champsocephalus gunnari</name>
    <name type="common">Mackerel icefish</name>
    <dbReference type="NCBI Taxonomy" id="52237"/>
    <lineage>
        <taxon>Eukaryota</taxon>
        <taxon>Metazoa</taxon>
        <taxon>Chordata</taxon>
        <taxon>Craniata</taxon>
        <taxon>Vertebrata</taxon>
        <taxon>Euteleostomi</taxon>
        <taxon>Actinopterygii</taxon>
        <taxon>Neopterygii</taxon>
        <taxon>Teleostei</taxon>
        <taxon>Neoteleostei</taxon>
        <taxon>Acanthomorphata</taxon>
        <taxon>Eupercaria</taxon>
        <taxon>Perciformes</taxon>
        <taxon>Notothenioidei</taxon>
        <taxon>Channichthyidae</taxon>
        <taxon>Champsocephalus</taxon>
    </lineage>
</organism>
<accession>A0AAN8DX52</accession>
<evidence type="ECO:0000256" key="3">
    <source>
        <dbReference type="ARBA" id="ARBA00022692"/>
    </source>
</evidence>
<dbReference type="PANTHER" id="PTHR48423:SF2">
    <property type="entry name" value="INTERLEUKIN-12 RECEPTOR SUBUNIT BETA-2"/>
    <property type="match status" value="1"/>
</dbReference>
<keyword evidence="6 10" id="KW-1133">Transmembrane helix</keyword>
<evidence type="ECO:0000256" key="1">
    <source>
        <dbReference type="ARBA" id="ARBA00004479"/>
    </source>
</evidence>
<protein>
    <recommendedName>
        <fullName evidence="11">Fibronectin type-III domain-containing protein</fullName>
    </recommendedName>
</protein>
<keyword evidence="8" id="KW-0675">Receptor</keyword>
<gene>
    <name evidence="12" type="ORF">CgunFtcFv8_027136</name>
</gene>
<sequence length="888" mass="98030">MNLSSMLWRILIVLLCFSIKLYSLQIKRRGLLTVKPAKLFLIGSNLTVYCHPEKCKNGFKLSLEVNGETVTSSEEVNCPAIFNLINFRTPFSSVICMLKGPDSSKIVDGGDLYGGLPPDKPENIICETTRSSDNIICSWEKGQKTHVITIYNISLNRGNGTRVELYQIQDDEQRVSANALTTISRAVIEETIKYKLIITAYNHFGESQSDPFIFCLKDIVIPETPRIVHIEFENNSQAAVLQWETSDSSEHLRSDVRLRTDKAPSWVKSNYKAEDADLNEGLIRVSGLRPLTDYEFQMRTCMPHTNTPRLNCSKWSASVRGRSPGKGPSQQLHVWRTFDSPGSNVTVLWKPPSPEDYSGVVQQYKIFLGNEQKQEVLSGPASSSVPVPAEIKAISISAITSYGTSPPAVVPLKHSGGFAPVLRELAPAANSSAVLISWTWTDDKHWSTSDPLHYVVQWTTVPGAQMKWQRVSKDQNNTLITGLRAGVRYNVSLYAVTSRGVSAPSSRLVYSKEQKPVSGPNLSVLVHESRRVHIQWDELPVDQQRGFITHYTVYLQTLYSSNTKLSVTVSGSGPRILWLDCPEGALAVQLSASTSAGEGQPGNRIFSQPESPAAGLVIGIVFVIAFFLAIVANLMCWSCVRKRIKQKCISWGPAWLDENLPKLGNSNAIRLLKEFGSEPSFSSTQDDPPLSAISFISHEERDDVYPTIQVESSQDTSGEPTEDTPLLMSDRGTMLFDSQQEHGYKPQISTLTPQQEEVKATEEEQRAIPSSLDEDSCVFEGLLGGFLSRVEVEPTDPPLELNFSSVGALLWPKTPEKTNVLNEGFLLGRGGTENNVEVKSTLDLQESEMTPHTTDTCLSQSTDEITVTGGYFPQGAAVSSPARCDTLS</sequence>
<feature type="domain" description="Fibronectin type-III" evidence="11">
    <location>
        <begin position="224"/>
        <end position="326"/>
    </location>
</feature>